<evidence type="ECO:0000256" key="2">
    <source>
        <dbReference type="ARBA" id="ARBA00010992"/>
    </source>
</evidence>
<dbReference type="STRING" id="47428.A0A284SAJ3"/>
<evidence type="ECO:0000256" key="4">
    <source>
        <dbReference type="ARBA" id="ARBA00022692"/>
    </source>
</evidence>
<reference evidence="12" key="1">
    <citation type="journal article" date="2017" name="Nat. Ecol. Evol.">
        <title>Genome expansion and lineage-specific genetic innovations in the forest pathogenic fungi Armillaria.</title>
        <authorList>
            <person name="Sipos G."/>
            <person name="Prasanna A.N."/>
            <person name="Walter M.C."/>
            <person name="O'Connor E."/>
            <person name="Balint B."/>
            <person name="Krizsan K."/>
            <person name="Kiss B."/>
            <person name="Hess J."/>
            <person name="Varga T."/>
            <person name="Slot J."/>
            <person name="Riley R."/>
            <person name="Boka B."/>
            <person name="Rigling D."/>
            <person name="Barry K."/>
            <person name="Lee J."/>
            <person name="Mihaltcheva S."/>
            <person name="LaButti K."/>
            <person name="Lipzen A."/>
            <person name="Waldron R."/>
            <person name="Moloney N.M."/>
            <person name="Sperisen C."/>
            <person name="Kredics L."/>
            <person name="Vagvoelgyi C."/>
            <person name="Patrignani A."/>
            <person name="Fitzpatrick D."/>
            <person name="Nagy I."/>
            <person name="Doyle S."/>
            <person name="Anderson J.B."/>
            <person name="Grigoriev I.V."/>
            <person name="Gueldener U."/>
            <person name="Muensterkoetter M."/>
            <person name="Nagy L.G."/>
        </authorList>
    </citation>
    <scope>NUCLEOTIDE SEQUENCE [LARGE SCALE GENOMIC DNA]</scope>
    <source>
        <strain evidence="12">C18/9</strain>
    </source>
</reference>
<proteinExistence type="inferred from homology"/>
<evidence type="ECO:0000256" key="3">
    <source>
        <dbReference type="ARBA" id="ARBA00022448"/>
    </source>
</evidence>
<dbReference type="InterPro" id="IPR020846">
    <property type="entry name" value="MFS_dom"/>
</dbReference>
<comment type="subcellular location">
    <subcellularLocation>
        <location evidence="1">Membrane</location>
        <topology evidence="1">Multi-pass membrane protein</topology>
    </subcellularLocation>
</comment>
<evidence type="ECO:0000256" key="7">
    <source>
        <dbReference type="ARBA" id="ARBA00049119"/>
    </source>
</evidence>
<keyword evidence="12" id="KW-1185">Reference proteome</keyword>
<dbReference type="GO" id="GO:0016020">
    <property type="term" value="C:membrane"/>
    <property type="evidence" value="ECO:0007669"/>
    <property type="project" value="UniProtKB-SubCell"/>
</dbReference>
<feature type="transmembrane region" description="Helical" evidence="9">
    <location>
        <begin position="128"/>
        <end position="147"/>
    </location>
</feature>
<feature type="transmembrane region" description="Helical" evidence="9">
    <location>
        <begin position="489"/>
        <end position="509"/>
    </location>
</feature>
<dbReference type="OrthoDB" id="6133115at2759"/>
<feature type="domain" description="Major facilitator superfamily (MFS) profile" evidence="10">
    <location>
        <begin position="58"/>
        <end position="512"/>
    </location>
</feature>
<keyword evidence="3 8" id="KW-0813">Transport</keyword>
<dbReference type="SUPFAM" id="SSF103473">
    <property type="entry name" value="MFS general substrate transporter"/>
    <property type="match status" value="1"/>
</dbReference>
<dbReference type="EMBL" id="FUEG01000052">
    <property type="protein sequence ID" value="SJL18030.1"/>
    <property type="molecule type" value="Genomic_DNA"/>
</dbReference>
<feature type="transmembrane region" description="Helical" evidence="9">
    <location>
        <begin position="391"/>
        <end position="411"/>
    </location>
</feature>
<dbReference type="PROSITE" id="PS50850">
    <property type="entry name" value="MFS"/>
    <property type="match status" value="1"/>
</dbReference>
<dbReference type="InterPro" id="IPR036259">
    <property type="entry name" value="MFS_trans_sf"/>
</dbReference>
<feature type="transmembrane region" description="Helical" evidence="9">
    <location>
        <begin position="423"/>
        <end position="448"/>
    </location>
</feature>
<keyword evidence="5 9" id="KW-1133">Transmembrane helix</keyword>
<dbReference type="InterPro" id="IPR005828">
    <property type="entry name" value="MFS_sugar_transport-like"/>
</dbReference>
<dbReference type="GO" id="GO:0005351">
    <property type="term" value="F:carbohydrate:proton symporter activity"/>
    <property type="evidence" value="ECO:0007669"/>
    <property type="project" value="TreeGrafter"/>
</dbReference>
<dbReference type="FunFam" id="1.20.1250.20:FF:000134">
    <property type="entry name" value="MFS sugar transporter protein"/>
    <property type="match status" value="1"/>
</dbReference>
<name>A0A284SAJ3_ARMOS</name>
<dbReference type="PANTHER" id="PTHR48022">
    <property type="entry name" value="PLASTIDIC GLUCOSE TRANSPORTER 4"/>
    <property type="match status" value="1"/>
</dbReference>
<dbReference type="PANTHER" id="PTHR48022:SF79">
    <property type="entry name" value="LACTOSE PERMEASE, PUTATIVE (AFU_ORTHOLOGUE AFUA_6G01860)-RELATED"/>
    <property type="match status" value="1"/>
</dbReference>
<sequence length="550" mass="60380">MPVDELSDEDIKGTPASPVIYSPPISRVDVAYNAEFSKAVETTLLDPRSKRAFKLYFIVMVGFLNAVSSGFDGSLMSGINAMDQYLDYFGYEQVGVSTGIVFMIYIVGNVVGAFFAGPLSDIWGRRGGMFTGAFFILIGAAIIASAQNASAFLGGRFILGFGISISTTAAPTWVTELAPPQWRGRLGGLYNSCFFIGSIPATGAMVGTQKMNSTWAWRLPLILQIFPPIIVMCCCWLCPESPRWYVQKGRLDKAREVLVGYHSNDGKTNPVIELQLKEFQDAIEVKKREPFWDYSGLFKDKNSRWRMLCLVLMSLFFSLVTFNGMLLKVNGQLAGNGLITYFLPTLMSNAGVTSKHQQLIYNFANSILSAFGAFSGAALSDRIGRRRRLYIGAFTLAVLLAMVAALTSAYGKSDNANTAGANASVAMVFLFGVVYSFTYTPLQALYCAEVLRQDIRAKGMGIHILISNVAGFINTFGNSVGLGRLGWKYYFVFVGWDLVASVLWFLFCVETRGRTLEELEDVFNSAWPAMASARKIKVGIKTSGQVDVLE</sequence>
<keyword evidence="6 9" id="KW-0472">Membrane</keyword>
<dbReference type="Gene3D" id="1.20.1250.20">
    <property type="entry name" value="MFS general substrate transporter like domains"/>
    <property type="match status" value="1"/>
</dbReference>
<accession>A0A284SAJ3</accession>
<dbReference type="NCBIfam" id="TIGR00879">
    <property type="entry name" value="SP"/>
    <property type="match status" value="1"/>
</dbReference>
<evidence type="ECO:0000313" key="11">
    <source>
        <dbReference type="EMBL" id="SJL18030.1"/>
    </source>
</evidence>
<gene>
    <name evidence="11" type="ORF">ARMOST_21601</name>
</gene>
<organism evidence="11 12">
    <name type="scientific">Armillaria ostoyae</name>
    <name type="common">Armillaria root rot fungus</name>
    <dbReference type="NCBI Taxonomy" id="47428"/>
    <lineage>
        <taxon>Eukaryota</taxon>
        <taxon>Fungi</taxon>
        <taxon>Dikarya</taxon>
        <taxon>Basidiomycota</taxon>
        <taxon>Agaricomycotina</taxon>
        <taxon>Agaricomycetes</taxon>
        <taxon>Agaricomycetidae</taxon>
        <taxon>Agaricales</taxon>
        <taxon>Marasmiineae</taxon>
        <taxon>Physalacriaceae</taxon>
        <taxon>Armillaria</taxon>
    </lineage>
</organism>
<feature type="transmembrane region" description="Helical" evidence="9">
    <location>
        <begin position="55"/>
        <end position="76"/>
    </location>
</feature>
<dbReference type="InterPro" id="IPR003663">
    <property type="entry name" value="Sugar/inositol_transpt"/>
</dbReference>
<evidence type="ECO:0000259" key="10">
    <source>
        <dbReference type="PROSITE" id="PS50850"/>
    </source>
</evidence>
<evidence type="ECO:0000313" key="12">
    <source>
        <dbReference type="Proteomes" id="UP000219338"/>
    </source>
</evidence>
<dbReference type="Proteomes" id="UP000219338">
    <property type="component" value="Unassembled WGS sequence"/>
</dbReference>
<dbReference type="PROSITE" id="PS00216">
    <property type="entry name" value="SUGAR_TRANSPORT_1"/>
    <property type="match status" value="2"/>
</dbReference>
<protein>
    <submittedName>
        <fullName evidence="11">Related to lactose permease</fullName>
    </submittedName>
</protein>
<evidence type="ECO:0000256" key="1">
    <source>
        <dbReference type="ARBA" id="ARBA00004141"/>
    </source>
</evidence>
<comment type="similarity">
    <text evidence="2 8">Belongs to the major facilitator superfamily. Sugar transporter (TC 2.A.1.1) family.</text>
</comment>
<feature type="transmembrane region" description="Helical" evidence="9">
    <location>
        <begin position="359"/>
        <end position="379"/>
    </location>
</feature>
<feature type="transmembrane region" description="Helical" evidence="9">
    <location>
        <begin position="307"/>
        <end position="327"/>
    </location>
</feature>
<dbReference type="AlphaFoldDB" id="A0A284SAJ3"/>
<feature type="transmembrane region" description="Helical" evidence="9">
    <location>
        <begin position="96"/>
        <end position="116"/>
    </location>
</feature>
<evidence type="ECO:0000256" key="6">
    <source>
        <dbReference type="ARBA" id="ARBA00023136"/>
    </source>
</evidence>
<keyword evidence="4 9" id="KW-0812">Transmembrane</keyword>
<dbReference type="Pfam" id="PF00083">
    <property type="entry name" value="Sugar_tr"/>
    <property type="match status" value="1"/>
</dbReference>
<feature type="transmembrane region" description="Helical" evidence="9">
    <location>
        <begin position="460"/>
        <end position="477"/>
    </location>
</feature>
<dbReference type="InterPro" id="IPR005829">
    <property type="entry name" value="Sugar_transporter_CS"/>
</dbReference>
<feature type="transmembrane region" description="Helical" evidence="9">
    <location>
        <begin position="153"/>
        <end position="174"/>
    </location>
</feature>
<evidence type="ECO:0000256" key="8">
    <source>
        <dbReference type="RuleBase" id="RU003346"/>
    </source>
</evidence>
<feature type="transmembrane region" description="Helical" evidence="9">
    <location>
        <begin position="186"/>
        <end position="207"/>
    </location>
</feature>
<evidence type="ECO:0000256" key="5">
    <source>
        <dbReference type="ARBA" id="ARBA00022989"/>
    </source>
</evidence>
<dbReference type="OMA" id="AFKLYFI"/>
<feature type="transmembrane region" description="Helical" evidence="9">
    <location>
        <begin position="219"/>
        <end position="238"/>
    </location>
</feature>
<dbReference type="InterPro" id="IPR050360">
    <property type="entry name" value="MFS_Sugar_Transporters"/>
</dbReference>
<comment type="catalytic activity">
    <reaction evidence="7">
        <text>myo-inositol(out) + H(+)(out) = myo-inositol(in) + H(+)(in)</text>
        <dbReference type="Rhea" id="RHEA:60364"/>
        <dbReference type="ChEBI" id="CHEBI:15378"/>
        <dbReference type="ChEBI" id="CHEBI:17268"/>
    </reaction>
</comment>
<evidence type="ECO:0000256" key="9">
    <source>
        <dbReference type="SAM" id="Phobius"/>
    </source>
</evidence>